<evidence type="ECO:0000313" key="2">
    <source>
        <dbReference type="Proteomes" id="UP000256913"/>
    </source>
</evidence>
<name>A0A3D9ZZ43_9ACTN</name>
<proteinExistence type="predicted"/>
<organism evidence="1 2">
    <name type="scientific">Asanoa ferruginea</name>
    <dbReference type="NCBI Taxonomy" id="53367"/>
    <lineage>
        <taxon>Bacteria</taxon>
        <taxon>Bacillati</taxon>
        <taxon>Actinomycetota</taxon>
        <taxon>Actinomycetes</taxon>
        <taxon>Micromonosporales</taxon>
        <taxon>Micromonosporaceae</taxon>
        <taxon>Asanoa</taxon>
    </lineage>
</organism>
<accession>A0A3D9ZZ43</accession>
<protein>
    <submittedName>
        <fullName evidence="1">Uncharacterized protein</fullName>
    </submittedName>
</protein>
<reference evidence="1 2" key="1">
    <citation type="submission" date="2018-08" db="EMBL/GenBank/DDBJ databases">
        <title>Sequencing the genomes of 1000 actinobacteria strains.</title>
        <authorList>
            <person name="Klenk H.-P."/>
        </authorList>
    </citation>
    <scope>NUCLEOTIDE SEQUENCE [LARGE SCALE GENOMIC DNA]</scope>
    <source>
        <strain evidence="1 2">DSM 44099</strain>
    </source>
</reference>
<dbReference type="EMBL" id="QUMQ01000001">
    <property type="protein sequence ID" value="REG01903.1"/>
    <property type="molecule type" value="Genomic_DNA"/>
</dbReference>
<evidence type="ECO:0000313" key="1">
    <source>
        <dbReference type="EMBL" id="REG01903.1"/>
    </source>
</evidence>
<keyword evidence="2" id="KW-1185">Reference proteome</keyword>
<dbReference type="RefSeq" id="WP_116074480.1">
    <property type="nucleotide sequence ID" value="NZ_BONB01000028.1"/>
</dbReference>
<gene>
    <name evidence="1" type="ORF">DFJ67_7992</name>
</gene>
<sequence length="98" mass="10118">MTAAEVSAALAEFASRIDALAPDSGGLPVPVAVSASLSPAAAAALVAALRSYHDPRDHGACDQCVTGRLDETFTCLSCGQPNGVFGQLVRERLGRHRQ</sequence>
<dbReference type="AlphaFoldDB" id="A0A3D9ZZ43"/>
<dbReference type="OrthoDB" id="3391056at2"/>
<dbReference type="Proteomes" id="UP000256913">
    <property type="component" value="Unassembled WGS sequence"/>
</dbReference>
<comment type="caution">
    <text evidence="1">The sequence shown here is derived from an EMBL/GenBank/DDBJ whole genome shotgun (WGS) entry which is preliminary data.</text>
</comment>